<dbReference type="EMBL" id="SWJQ01000510">
    <property type="protein sequence ID" value="TRZ13433.1"/>
    <property type="molecule type" value="Genomic_DNA"/>
</dbReference>
<feature type="compositionally biased region" description="Basic and acidic residues" evidence="1">
    <location>
        <begin position="49"/>
        <end position="59"/>
    </location>
</feature>
<keyword evidence="3" id="KW-1185">Reference proteome</keyword>
<reference evidence="2" key="1">
    <citation type="submission" date="2019-04" db="EMBL/GenBank/DDBJ databases">
        <title>Genome assembly of Zosterops borbonicus 15179.</title>
        <authorList>
            <person name="Leroy T."/>
            <person name="Anselmetti Y."/>
            <person name="Tilak M.-K."/>
            <person name="Nabholz B."/>
        </authorList>
    </citation>
    <scope>NUCLEOTIDE SEQUENCE</scope>
    <source>
        <strain evidence="2">HGM_15179</strain>
        <tissue evidence="2">Muscle</tissue>
    </source>
</reference>
<dbReference type="OrthoDB" id="10567751at2759"/>
<gene>
    <name evidence="2" type="ORF">HGM15179_013664</name>
</gene>
<evidence type="ECO:0000313" key="3">
    <source>
        <dbReference type="Proteomes" id="UP000796761"/>
    </source>
</evidence>
<feature type="region of interest" description="Disordered" evidence="1">
    <location>
        <begin position="1"/>
        <end position="31"/>
    </location>
</feature>
<proteinExistence type="predicted"/>
<dbReference type="Proteomes" id="UP000796761">
    <property type="component" value="Unassembled WGS sequence"/>
</dbReference>
<organism evidence="2 3">
    <name type="scientific">Zosterops borbonicus</name>
    <dbReference type="NCBI Taxonomy" id="364589"/>
    <lineage>
        <taxon>Eukaryota</taxon>
        <taxon>Metazoa</taxon>
        <taxon>Chordata</taxon>
        <taxon>Craniata</taxon>
        <taxon>Vertebrata</taxon>
        <taxon>Euteleostomi</taxon>
        <taxon>Archelosauria</taxon>
        <taxon>Archosauria</taxon>
        <taxon>Dinosauria</taxon>
        <taxon>Saurischia</taxon>
        <taxon>Theropoda</taxon>
        <taxon>Coelurosauria</taxon>
        <taxon>Aves</taxon>
        <taxon>Neognathae</taxon>
        <taxon>Neoaves</taxon>
        <taxon>Telluraves</taxon>
        <taxon>Australaves</taxon>
        <taxon>Passeriformes</taxon>
        <taxon>Sylvioidea</taxon>
        <taxon>Zosteropidae</taxon>
        <taxon>Zosterops</taxon>
    </lineage>
</organism>
<dbReference type="AlphaFoldDB" id="A0A8K1G8C2"/>
<feature type="region of interest" description="Disordered" evidence="1">
    <location>
        <begin position="43"/>
        <end position="105"/>
    </location>
</feature>
<comment type="caution">
    <text evidence="2">The sequence shown here is derived from an EMBL/GenBank/DDBJ whole genome shotgun (WGS) entry which is preliminary data.</text>
</comment>
<accession>A0A8K1G8C2</accession>
<name>A0A8K1G8C2_9PASS</name>
<evidence type="ECO:0000256" key="1">
    <source>
        <dbReference type="SAM" id="MobiDB-lite"/>
    </source>
</evidence>
<evidence type="ECO:0000313" key="2">
    <source>
        <dbReference type="EMBL" id="TRZ13433.1"/>
    </source>
</evidence>
<feature type="compositionally biased region" description="Acidic residues" evidence="1">
    <location>
        <begin position="12"/>
        <end position="22"/>
    </location>
</feature>
<sequence length="294" mass="33531">MVISGDSPKDEELSDVEEDIEVGPENSTSDFELSELGEAIKLFPGVNSGDKELSPREEDNQLSPGDGKDYKELSAAEKMQEKELSQGDNNEGKKPSPEDIQHDTEMRFGEDCDVEEMSPWEEDNNKQLSHWEEHEDEELSHWEEDEDEKLTRRALLGGMDRDSSSSPELPDLQQVSRHWKVLESLEAHFPNKRTKLQTSTTVPTETARTRWKPNGRSCWTPCHLLVSKLVTICFPKVSQRCPKGKLPSGINPWAWWMTRSPWRDPAVPDTWLQRCPAQQLSCPVECHRCQASSC</sequence>
<feature type="compositionally biased region" description="Basic and acidic residues" evidence="1">
    <location>
        <begin position="66"/>
        <end position="105"/>
    </location>
</feature>
<protein>
    <submittedName>
        <fullName evidence="2">Uncharacterized protein</fullName>
    </submittedName>
</protein>